<dbReference type="Pfam" id="PF02906">
    <property type="entry name" value="Fe_hyd_lg_C"/>
    <property type="match status" value="1"/>
</dbReference>
<dbReference type="RefSeq" id="WP_154405041.1">
    <property type="nucleotide sequence ID" value="NZ_VUNR01000001.1"/>
</dbReference>
<dbReference type="InterPro" id="IPR036991">
    <property type="entry name" value="Fe_hydrogenase_ssu_sf"/>
</dbReference>
<feature type="domain" description="4Fe-4S ferredoxin-type" evidence="5">
    <location>
        <begin position="65"/>
        <end position="93"/>
    </location>
</feature>
<dbReference type="Gene3D" id="4.10.260.20">
    <property type="entry name" value="Iron hydrogenase, small subunit"/>
    <property type="match status" value="1"/>
</dbReference>
<keyword evidence="1" id="KW-0479">Metal-binding</keyword>
<dbReference type="InterPro" id="IPR006311">
    <property type="entry name" value="TAT_signal"/>
</dbReference>
<evidence type="ECO:0000313" key="7">
    <source>
        <dbReference type="Proteomes" id="UP000433181"/>
    </source>
</evidence>
<dbReference type="NCBIfam" id="TIGR02512">
    <property type="entry name" value="FeFe_hydrog_A"/>
    <property type="match status" value="1"/>
</dbReference>
<dbReference type="PROSITE" id="PS51379">
    <property type="entry name" value="4FE4S_FER_2"/>
    <property type="match status" value="2"/>
</dbReference>
<dbReference type="AlphaFoldDB" id="A0A6I2U9Q8"/>
<dbReference type="Proteomes" id="UP000433181">
    <property type="component" value="Unassembled WGS sequence"/>
</dbReference>
<dbReference type="SUPFAM" id="SSF53920">
    <property type="entry name" value="Fe-only hydrogenase"/>
    <property type="match status" value="1"/>
</dbReference>
<dbReference type="PROSITE" id="PS51318">
    <property type="entry name" value="TAT"/>
    <property type="match status" value="1"/>
</dbReference>
<dbReference type="PROSITE" id="PS00198">
    <property type="entry name" value="4FE4S_FER_1"/>
    <property type="match status" value="1"/>
</dbReference>
<dbReference type="Pfam" id="PF02256">
    <property type="entry name" value="Fe_hyd_SSU"/>
    <property type="match status" value="1"/>
</dbReference>
<evidence type="ECO:0000256" key="4">
    <source>
        <dbReference type="SAM" id="SignalP"/>
    </source>
</evidence>
<dbReference type="Gene3D" id="3.30.70.20">
    <property type="match status" value="1"/>
</dbReference>
<dbReference type="SMART" id="SM00902">
    <property type="entry name" value="Fe_hyd_SSU"/>
    <property type="match status" value="1"/>
</dbReference>
<dbReference type="InterPro" id="IPR013352">
    <property type="entry name" value="Fe_hydrogenase_subset"/>
</dbReference>
<dbReference type="InterPro" id="IPR003149">
    <property type="entry name" value="Fe_hydrogenase_ssu"/>
</dbReference>
<accession>A0A6I2U9Q8</accession>
<organism evidence="6 7">
    <name type="scientific">Anaerovibrio slackiae</name>
    <dbReference type="NCBI Taxonomy" id="2652309"/>
    <lineage>
        <taxon>Bacteria</taxon>
        <taxon>Bacillati</taxon>
        <taxon>Bacillota</taxon>
        <taxon>Negativicutes</taxon>
        <taxon>Selenomonadales</taxon>
        <taxon>Selenomonadaceae</taxon>
        <taxon>Anaerovibrio</taxon>
    </lineage>
</organism>
<evidence type="ECO:0000256" key="1">
    <source>
        <dbReference type="ARBA" id="ARBA00022723"/>
    </source>
</evidence>
<comment type="caution">
    <text evidence="6">The sequence shown here is derived from an EMBL/GenBank/DDBJ whole genome shotgun (WGS) entry which is preliminary data.</text>
</comment>
<name>A0A6I2U9Q8_9FIRM</name>
<proteinExistence type="predicted"/>
<dbReference type="GO" id="GO:0005506">
    <property type="term" value="F:iron ion binding"/>
    <property type="evidence" value="ECO:0007669"/>
    <property type="project" value="InterPro"/>
</dbReference>
<keyword evidence="2" id="KW-0408">Iron</keyword>
<keyword evidence="7" id="KW-1185">Reference proteome</keyword>
<keyword evidence="4" id="KW-0732">Signal</keyword>
<dbReference type="Pfam" id="PF00037">
    <property type="entry name" value="Fer4"/>
    <property type="match status" value="1"/>
</dbReference>
<feature type="chain" id="PRO_5026211884" evidence="4">
    <location>
        <begin position="27"/>
        <end position="498"/>
    </location>
</feature>
<dbReference type="SUPFAM" id="SSF54862">
    <property type="entry name" value="4Fe-4S ferredoxins"/>
    <property type="match status" value="1"/>
</dbReference>
<dbReference type="InterPro" id="IPR050340">
    <property type="entry name" value="Cytosolic_Fe-S_CAF"/>
</dbReference>
<dbReference type="Gene3D" id="3.40.50.1780">
    <property type="match status" value="1"/>
</dbReference>
<evidence type="ECO:0000259" key="5">
    <source>
        <dbReference type="PROSITE" id="PS51379"/>
    </source>
</evidence>
<feature type="signal peptide" evidence="4">
    <location>
        <begin position="1"/>
        <end position="26"/>
    </location>
</feature>
<feature type="domain" description="4Fe-4S ferredoxin-type" evidence="5">
    <location>
        <begin position="94"/>
        <end position="124"/>
    </location>
</feature>
<protein>
    <submittedName>
        <fullName evidence="6">Hydrogenase</fullName>
    </submittedName>
</protein>
<sequence>MSSKISRRKFLKLVAGSGAVGFGVMAAGCKGKPSGAEGWIPDQYQGKGDFPVNLKGRVAISDANPSIERDDEKCILCGQCVEACKNVMGVYGNYPLPLKSEIACVNCGQCVMWCPSGAITEKRNIKEVLAAIDDDTKHVVVQTAPATKVSLGEEFGMPPGTSVGNKMAGALKEAGFDAVFDTCFSADLTIMEEASEFVHRLTAAKDEIPHLTSCCPGWVKYCEYFYPELMHNLSTCKSPQNMMGATIKSFYADKMGIKPENIVNVSIMPCTAKKFEVAREELEVDGNRDMDYVLTTRELAVLLKSKGIDLNTVPEREYDSVLGESTGAGKIFGATGGVTEAAVRSAYFFATGSNPPADLLSWQPVRGMTAVKEATASIPGVGTVNIAVCHGLENARQLLDGIKASGSSKWQFIEFMACPGGCIGGGGQPKSTVAAQNSAKLKRIEAIYKEDTGSAKRCSHDNTEIQSVYKEFFGKPLSEKAEKYLHTTFVNRHDRLFS</sequence>
<dbReference type="GeneID" id="96777382"/>
<evidence type="ECO:0000256" key="2">
    <source>
        <dbReference type="ARBA" id="ARBA00023004"/>
    </source>
</evidence>
<dbReference type="InterPro" id="IPR004108">
    <property type="entry name" value="Fe_hydrogenase_lsu_C"/>
</dbReference>
<dbReference type="PROSITE" id="PS51257">
    <property type="entry name" value="PROKAR_LIPOPROTEIN"/>
    <property type="match status" value="1"/>
</dbReference>
<dbReference type="GO" id="GO:0051536">
    <property type="term" value="F:iron-sulfur cluster binding"/>
    <property type="evidence" value="ECO:0007669"/>
    <property type="project" value="UniProtKB-KW"/>
</dbReference>
<gene>
    <name evidence="6" type="ORF">FYJ84_00470</name>
</gene>
<dbReference type="EMBL" id="VUNR01000001">
    <property type="protein sequence ID" value="MSU07477.1"/>
    <property type="molecule type" value="Genomic_DNA"/>
</dbReference>
<dbReference type="PANTHER" id="PTHR11615">
    <property type="entry name" value="NITRATE, FORMATE, IRON DEHYDROGENASE"/>
    <property type="match status" value="1"/>
</dbReference>
<evidence type="ECO:0000256" key="3">
    <source>
        <dbReference type="ARBA" id="ARBA00023014"/>
    </source>
</evidence>
<dbReference type="InterPro" id="IPR009016">
    <property type="entry name" value="Fe_hydrogenase"/>
</dbReference>
<dbReference type="Gene3D" id="3.40.950.10">
    <property type="entry name" value="Fe-only Hydrogenase (Larger Subunit), Chain L, domain 3"/>
    <property type="match status" value="1"/>
</dbReference>
<dbReference type="GO" id="GO:0008901">
    <property type="term" value="F:ferredoxin hydrogenase activity"/>
    <property type="evidence" value="ECO:0007669"/>
    <property type="project" value="InterPro"/>
</dbReference>
<evidence type="ECO:0000313" key="6">
    <source>
        <dbReference type="EMBL" id="MSU07477.1"/>
    </source>
</evidence>
<dbReference type="InterPro" id="IPR017896">
    <property type="entry name" value="4Fe4S_Fe-S-bd"/>
</dbReference>
<keyword evidence="3" id="KW-0411">Iron-sulfur</keyword>
<dbReference type="InterPro" id="IPR017900">
    <property type="entry name" value="4Fe4S_Fe_S_CS"/>
</dbReference>
<reference evidence="6 7" key="1">
    <citation type="submission" date="2019-08" db="EMBL/GenBank/DDBJ databases">
        <title>In-depth cultivation of the pig gut microbiome towards novel bacterial diversity and tailored functional studies.</title>
        <authorList>
            <person name="Wylensek D."/>
            <person name="Hitch T.C.A."/>
            <person name="Clavel T."/>
        </authorList>
    </citation>
    <scope>NUCLEOTIDE SEQUENCE [LARGE SCALE GENOMIC DNA]</scope>
    <source>
        <strain evidence="6 7">WCA-693-APC-5D-A</strain>
    </source>
</reference>